<keyword evidence="2 4" id="KW-0521">NADP</keyword>
<dbReference type="Proteomes" id="UP001157947">
    <property type="component" value="Unassembled WGS sequence"/>
</dbReference>
<dbReference type="SUPFAM" id="SSF51735">
    <property type="entry name" value="NAD(P)-binding Rossmann-fold domains"/>
    <property type="match status" value="1"/>
</dbReference>
<evidence type="ECO:0000256" key="4">
    <source>
        <dbReference type="HAMAP-Rule" id="MF_01925"/>
    </source>
</evidence>
<keyword evidence="4" id="KW-0963">Cytoplasm</keyword>
<keyword evidence="10" id="KW-1185">Reference proteome</keyword>
<dbReference type="Pfam" id="PF14748">
    <property type="entry name" value="P5CR_dimer"/>
    <property type="match status" value="1"/>
</dbReference>
<dbReference type="Gene3D" id="1.10.3730.10">
    <property type="entry name" value="ProC C-terminal domain-like"/>
    <property type="match status" value="1"/>
</dbReference>
<evidence type="ECO:0000259" key="8">
    <source>
        <dbReference type="Pfam" id="PF14748"/>
    </source>
</evidence>
<name>A0AA45WN59_9AQUI</name>
<dbReference type="GO" id="GO:0004735">
    <property type="term" value="F:pyrroline-5-carboxylate reductase activity"/>
    <property type="evidence" value="ECO:0007669"/>
    <property type="project" value="UniProtKB-UniRule"/>
</dbReference>
<evidence type="ECO:0000256" key="2">
    <source>
        <dbReference type="ARBA" id="ARBA00022857"/>
    </source>
</evidence>
<comment type="pathway">
    <text evidence="4">Amino-acid biosynthesis; L-proline biosynthesis; L-proline from L-glutamate 5-semialdehyde: step 1/1.</text>
</comment>
<keyword evidence="3 4" id="KW-0560">Oxidoreductase</keyword>
<proteinExistence type="inferred from homology"/>
<comment type="caution">
    <text evidence="9">The sequence shown here is derived from an EMBL/GenBank/DDBJ whole genome shotgun (WGS) entry which is preliminary data.</text>
</comment>
<dbReference type="SUPFAM" id="SSF48179">
    <property type="entry name" value="6-phosphogluconate dehydrogenase C-terminal domain-like"/>
    <property type="match status" value="1"/>
</dbReference>
<feature type="domain" description="Pyrroline-5-carboxylate reductase dimerisation" evidence="8">
    <location>
        <begin position="161"/>
        <end position="265"/>
    </location>
</feature>
<dbReference type="PANTHER" id="PTHR11645">
    <property type="entry name" value="PYRROLINE-5-CARBOXYLATE REDUCTASE"/>
    <property type="match status" value="1"/>
</dbReference>
<comment type="catalytic activity">
    <reaction evidence="4">
        <text>L-proline + NADP(+) = (S)-1-pyrroline-5-carboxylate + NADPH + 2 H(+)</text>
        <dbReference type="Rhea" id="RHEA:14109"/>
        <dbReference type="ChEBI" id="CHEBI:15378"/>
        <dbReference type="ChEBI" id="CHEBI:17388"/>
        <dbReference type="ChEBI" id="CHEBI:57783"/>
        <dbReference type="ChEBI" id="CHEBI:58349"/>
        <dbReference type="ChEBI" id="CHEBI:60039"/>
        <dbReference type="EC" id="1.5.1.2"/>
    </reaction>
</comment>
<dbReference type="PIRSF" id="PIRSF000193">
    <property type="entry name" value="Pyrrol-5-carb_rd"/>
    <property type="match status" value="1"/>
</dbReference>
<accession>A0AA45WN59</accession>
<dbReference type="EC" id="1.5.1.2" evidence="4 5"/>
<dbReference type="RefSeq" id="WP_265134578.1">
    <property type="nucleotide sequence ID" value="NZ_FXTX01000015.1"/>
</dbReference>
<evidence type="ECO:0000313" key="9">
    <source>
        <dbReference type="EMBL" id="SMP16712.1"/>
    </source>
</evidence>
<dbReference type="HAMAP" id="MF_01925">
    <property type="entry name" value="P5C_reductase"/>
    <property type="match status" value="1"/>
</dbReference>
<dbReference type="NCBIfam" id="TIGR00112">
    <property type="entry name" value="proC"/>
    <property type="match status" value="1"/>
</dbReference>
<dbReference type="InterPro" id="IPR029036">
    <property type="entry name" value="P5CR_dimer"/>
</dbReference>
<evidence type="ECO:0000256" key="3">
    <source>
        <dbReference type="ARBA" id="ARBA00023002"/>
    </source>
</evidence>
<dbReference type="PANTHER" id="PTHR11645:SF0">
    <property type="entry name" value="PYRROLINE-5-CARBOXYLATE REDUCTASE 3"/>
    <property type="match status" value="1"/>
</dbReference>
<gene>
    <name evidence="4" type="primary">proC</name>
    <name evidence="9" type="ORF">SAMN06264868_11529</name>
</gene>
<evidence type="ECO:0000256" key="1">
    <source>
        <dbReference type="ARBA" id="ARBA00005525"/>
    </source>
</evidence>
<dbReference type="AlphaFoldDB" id="A0AA45WN59"/>
<protein>
    <recommendedName>
        <fullName evidence="4 5">Pyrroline-5-carboxylate reductase</fullName>
        <shortName evidence="4">P5C reductase</shortName>
        <shortName evidence="4">P5CR</shortName>
        <ecNumber evidence="4 5">1.5.1.2</ecNumber>
    </recommendedName>
    <alternativeName>
        <fullName evidence="4">PCA reductase</fullName>
    </alternativeName>
</protein>
<comment type="subcellular location">
    <subcellularLocation>
        <location evidence="4">Cytoplasm</location>
    </subcellularLocation>
</comment>
<feature type="domain" description="Pyrroline-5-carboxylate reductase catalytic N-terminal" evidence="7">
    <location>
        <begin position="3"/>
        <end position="98"/>
    </location>
</feature>
<comment type="function">
    <text evidence="4">Catalyzes the reduction of 1-pyrroline-5-carboxylate (PCA) to L-proline.</text>
</comment>
<dbReference type="GO" id="GO:0055129">
    <property type="term" value="P:L-proline biosynthetic process"/>
    <property type="evidence" value="ECO:0007669"/>
    <property type="project" value="UniProtKB-UniRule"/>
</dbReference>
<dbReference type="Pfam" id="PF03807">
    <property type="entry name" value="F420_oxidored"/>
    <property type="match status" value="1"/>
</dbReference>
<dbReference type="InterPro" id="IPR000304">
    <property type="entry name" value="Pyrroline-COOH_reductase"/>
</dbReference>
<dbReference type="InterPro" id="IPR036291">
    <property type="entry name" value="NAD(P)-bd_dom_sf"/>
</dbReference>
<dbReference type="Gene3D" id="3.40.50.720">
    <property type="entry name" value="NAD(P)-binding Rossmann-like Domain"/>
    <property type="match status" value="1"/>
</dbReference>
<dbReference type="InterPro" id="IPR008927">
    <property type="entry name" value="6-PGluconate_DH-like_C_sf"/>
</dbReference>
<organism evidence="9 10">
    <name type="scientific">Venenivibrio stagnispumantis</name>
    <dbReference type="NCBI Taxonomy" id="407998"/>
    <lineage>
        <taxon>Bacteria</taxon>
        <taxon>Pseudomonadati</taxon>
        <taxon>Aquificota</taxon>
        <taxon>Aquificia</taxon>
        <taxon>Aquificales</taxon>
        <taxon>Hydrogenothermaceae</taxon>
        <taxon>Venenivibrio</taxon>
    </lineage>
</organism>
<comment type="catalytic activity">
    <reaction evidence="4">
        <text>L-proline + NAD(+) = (S)-1-pyrroline-5-carboxylate + NADH + 2 H(+)</text>
        <dbReference type="Rhea" id="RHEA:14105"/>
        <dbReference type="ChEBI" id="CHEBI:15378"/>
        <dbReference type="ChEBI" id="CHEBI:17388"/>
        <dbReference type="ChEBI" id="CHEBI:57540"/>
        <dbReference type="ChEBI" id="CHEBI:57945"/>
        <dbReference type="ChEBI" id="CHEBI:60039"/>
        <dbReference type="EC" id="1.5.1.2"/>
    </reaction>
</comment>
<evidence type="ECO:0000313" key="10">
    <source>
        <dbReference type="Proteomes" id="UP001157947"/>
    </source>
</evidence>
<feature type="binding site" evidence="6">
    <location>
        <begin position="69"/>
        <end position="72"/>
    </location>
    <ligand>
        <name>NADP(+)</name>
        <dbReference type="ChEBI" id="CHEBI:58349"/>
    </ligand>
</feature>
<reference evidence="9" key="1">
    <citation type="submission" date="2017-05" db="EMBL/GenBank/DDBJ databases">
        <authorList>
            <person name="Varghese N."/>
            <person name="Submissions S."/>
        </authorList>
    </citation>
    <scope>NUCLEOTIDE SEQUENCE</scope>
    <source>
        <strain evidence="9">DSM 18763</strain>
    </source>
</reference>
<evidence type="ECO:0000256" key="5">
    <source>
        <dbReference type="NCBIfam" id="TIGR00112"/>
    </source>
</evidence>
<evidence type="ECO:0000256" key="6">
    <source>
        <dbReference type="PIRSR" id="PIRSR000193-1"/>
    </source>
</evidence>
<keyword evidence="4" id="KW-0641">Proline biosynthesis</keyword>
<dbReference type="FunFam" id="1.10.3730.10:FF:000001">
    <property type="entry name" value="Pyrroline-5-carboxylate reductase"/>
    <property type="match status" value="1"/>
</dbReference>
<evidence type="ECO:0000259" key="7">
    <source>
        <dbReference type="Pfam" id="PF03807"/>
    </source>
</evidence>
<dbReference type="InterPro" id="IPR028939">
    <property type="entry name" value="P5C_Rdtase_cat_N"/>
</dbReference>
<feature type="binding site" evidence="6">
    <location>
        <begin position="7"/>
        <end position="12"/>
    </location>
    <ligand>
        <name>NADP(+)</name>
        <dbReference type="ChEBI" id="CHEBI:58349"/>
    </ligand>
</feature>
<dbReference type="EMBL" id="FXTX01000015">
    <property type="protein sequence ID" value="SMP16712.1"/>
    <property type="molecule type" value="Genomic_DNA"/>
</dbReference>
<comment type="similarity">
    <text evidence="1 4">Belongs to the pyrroline-5-carboxylate reductase family.</text>
</comment>
<sequence length="267" mass="29069">MFRVGIIGTGNMGEALIKGIIEKTDIKSTQIIAYDINKEKLDSIVDKYNIAGASDSKKVVKLSEYIILAVKPKDLKETLQPLKDLFNEDKVIISILAGVKIAKIKEILAKNIPVVRIMPNTPALIGEGTIGISFDDIIKDDKKLFITELFSIMGEVFIKDENYMDIITGLAGSGPAYVYIFIDALAQGGVKMGLSYEEALQMAIQTVIGSAKLLKETGLHPMVARDKVTSPAGTTIYGIATLEEEGFRNAVIKAVENATKRSKELSD</sequence>
<keyword evidence="4" id="KW-0028">Amino-acid biosynthesis</keyword>
<dbReference type="GO" id="GO:0005737">
    <property type="term" value="C:cytoplasm"/>
    <property type="evidence" value="ECO:0007669"/>
    <property type="project" value="UniProtKB-SubCell"/>
</dbReference>